<proteinExistence type="predicted"/>
<organism evidence="2 3">
    <name type="scientific">Sphingopyxis macrogoltabida</name>
    <name type="common">Sphingomonas macrogoltabidus</name>
    <dbReference type="NCBI Taxonomy" id="33050"/>
    <lineage>
        <taxon>Bacteria</taxon>
        <taxon>Pseudomonadati</taxon>
        <taxon>Pseudomonadota</taxon>
        <taxon>Alphaproteobacteria</taxon>
        <taxon>Sphingomonadales</taxon>
        <taxon>Sphingomonadaceae</taxon>
        <taxon>Sphingopyxis</taxon>
    </lineage>
</organism>
<dbReference type="EMBL" id="CP013344">
    <property type="protein sequence ID" value="AMU90533.1"/>
    <property type="molecule type" value="Genomic_DNA"/>
</dbReference>
<evidence type="ECO:0000313" key="3">
    <source>
        <dbReference type="Proteomes" id="UP000076088"/>
    </source>
</evidence>
<dbReference type="AlphaFoldDB" id="A0AAC8Z268"/>
<reference evidence="2 3" key="2">
    <citation type="journal article" date="2016" name="Genome Announc.">
        <title>Complete Genome Sequence of Sphingopyxis macrogoltabida Strain 203N (NBRC 111659), a Polyethylene Glycol Degrader.</title>
        <authorList>
            <person name="Ohtsubo Y."/>
            <person name="Nonoyama S."/>
            <person name="Nagata Y."/>
            <person name="Numata M."/>
            <person name="Tsuchikane K."/>
            <person name="Hosoyama A."/>
            <person name="Yamazoe A."/>
            <person name="Tsuda M."/>
            <person name="Fujita N."/>
            <person name="Kawai F."/>
        </authorList>
    </citation>
    <scope>NUCLEOTIDE SEQUENCE [LARGE SCALE GENOMIC DNA]</scope>
    <source>
        <strain evidence="2 3">203N</strain>
    </source>
</reference>
<keyword evidence="3" id="KW-1185">Reference proteome</keyword>
<protein>
    <submittedName>
        <fullName evidence="2">Uncharacterized protein</fullName>
    </submittedName>
</protein>
<sequence length="75" mass="7718">MRSDDAALVGRARAVQAELRQHKSAIREHRSAAQAAAAELDKIRAECARRGIALTLVPGAAPVPGPGRAGPAGRA</sequence>
<keyword evidence="1" id="KW-0175">Coiled coil</keyword>
<dbReference type="RefSeq" id="WP_054729559.1">
    <property type="nucleotide sequence ID" value="NZ_CP009429.1"/>
</dbReference>
<name>A0AAC8Z268_SPHMC</name>
<feature type="coiled-coil region" evidence="1">
    <location>
        <begin position="12"/>
        <end position="46"/>
    </location>
</feature>
<reference evidence="3" key="1">
    <citation type="submission" date="2015-11" db="EMBL/GenBank/DDBJ databases">
        <title>Complete genome sequence of a polyethylene-glycol degrader Sphingopyxis macrogoltabida 203N (NBRC 111659).</title>
        <authorList>
            <person name="Yoshiyuki O."/>
            <person name="Shouta N."/>
            <person name="Nagata Y."/>
            <person name="Numata M."/>
            <person name="Tsuchikane K."/>
            <person name="Hosoyama A."/>
            <person name="Yamazoe A."/>
            <person name="Tsuda M."/>
            <person name="Fujita N."/>
            <person name="Kawai F."/>
        </authorList>
    </citation>
    <scope>NUCLEOTIDE SEQUENCE [LARGE SCALE GENOMIC DNA]</scope>
    <source>
        <strain evidence="3">203N</strain>
    </source>
</reference>
<dbReference type="Proteomes" id="UP000076088">
    <property type="component" value="Chromosome"/>
</dbReference>
<evidence type="ECO:0000313" key="2">
    <source>
        <dbReference type="EMBL" id="AMU90533.1"/>
    </source>
</evidence>
<accession>A0AAC8Z268</accession>
<dbReference type="KEGG" id="smaz:LH19_15465"/>
<gene>
    <name evidence="2" type="ORF">ATM17_16035</name>
</gene>
<evidence type="ECO:0000256" key="1">
    <source>
        <dbReference type="SAM" id="Coils"/>
    </source>
</evidence>